<dbReference type="Pfam" id="PF02653">
    <property type="entry name" value="BPD_transp_2"/>
    <property type="match status" value="1"/>
</dbReference>
<comment type="caution">
    <text evidence="7">The sequence shown here is derived from an EMBL/GenBank/DDBJ whole genome shotgun (WGS) entry which is preliminary data.</text>
</comment>
<dbReference type="GO" id="GO:0022857">
    <property type="term" value="F:transmembrane transporter activity"/>
    <property type="evidence" value="ECO:0007669"/>
    <property type="project" value="InterPro"/>
</dbReference>
<organism evidence="7 8">
    <name type="scientific">Amycolatopsis alba DSM 44262</name>
    <dbReference type="NCBI Taxonomy" id="1125972"/>
    <lineage>
        <taxon>Bacteria</taxon>
        <taxon>Bacillati</taxon>
        <taxon>Actinomycetota</taxon>
        <taxon>Actinomycetes</taxon>
        <taxon>Pseudonocardiales</taxon>
        <taxon>Pseudonocardiaceae</taxon>
        <taxon>Amycolatopsis</taxon>
    </lineage>
</organism>
<gene>
    <name evidence="7" type="ORF">CFP75_38375</name>
</gene>
<reference evidence="7 8" key="1">
    <citation type="submission" date="2017-07" db="EMBL/GenBank/DDBJ databases">
        <title>Amycolatopsis alba DSM 44262 Genome sequencing and assembly.</title>
        <authorList>
            <person name="Kaur N."/>
            <person name="Mayilraj S."/>
        </authorList>
    </citation>
    <scope>NUCLEOTIDE SEQUENCE [LARGE SCALE GENOMIC DNA]</scope>
    <source>
        <strain evidence="7 8">DSM 44262</strain>
    </source>
</reference>
<proteinExistence type="predicted"/>
<dbReference type="EMBL" id="NMQU01000148">
    <property type="protein sequence ID" value="OXM43444.1"/>
    <property type="molecule type" value="Genomic_DNA"/>
</dbReference>
<sequence>MTKLVLRVTTMAEFVVLVLIGAVSAATPLILAGLGETVLERSGAGIGLGLEGTMVCGALAGVLGSAVGGPWAGLGSGVLAGLAFGGLYAAGLGCGADGVLVGITLTLLGTGLSTYIAQATDPADQTALSAPTLPTISLPWLDRVPVVAPLFTGTSVAVYLAIVATALMWWMFRFTRFGLRLRTVGDDPESATVLGISVPGHRTAAALIAGGFGGIAGAALSLGSIGTFAPMMTTGRGFIALTIVILARRHPVGVAAAALLIGVFDSLALLAQTRTLRLPVEAYQVLPWIGAFLMLYIDGHRRIRRVHHLPPQKEPI</sequence>
<keyword evidence="3 6" id="KW-0812">Transmembrane</keyword>
<dbReference type="InterPro" id="IPR001851">
    <property type="entry name" value="ABC_transp_permease"/>
</dbReference>
<evidence type="ECO:0000256" key="6">
    <source>
        <dbReference type="SAM" id="Phobius"/>
    </source>
</evidence>
<evidence type="ECO:0000256" key="2">
    <source>
        <dbReference type="ARBA" id="ARBA00022475"/>
    </source>
</evidence>
<dbReference type="PANTHER" id="PTHR43370:SF1">
    <property type="entry name" value="GUANOSINE ABC TRANSPORTER PERMEASE PROTEIN NUPQ"/>
    <property type="match status" value="1"/>
</dbReference>
<feature type="transmembrane region" description="Helical" evidence="6">
    <location>
        <begin position="204"/>
        <end position="222"/>
    </location>
</feature>
<keyword evidence="4 6" id="KW-1133">Transmembrane helix</keyword>
<feature type="transmembrane region" description="Helical" evidence="6">
    <location>
        <begin position="228"/>
        <end position="247"/>
    </location>
</feature>
<evidence type="ECO:0000256" key="5">
    <source>
        <dbReference type="ARBA" id="ARBA00023136"/>
    </source>
</evidence>
<feature type="transmembrane region" description="Helical" evidence="6">
    <location>
        <begin position="71"/>
        <end position="91"/>
    </location>
</feature>
<keyword evidence="8" id="KW-1185">Reference proteome</keyword>
<feature type="transmembrane region" description="Helical" evidence="6">
    <location>
        <begin position="98"/>
        <end position="117"/>
    </location>
</feature>
<dbReference type="GO" id="GO:0005886">
    <property type="term" value="C:plasma membrane"/>
    <property type="evidence" value="ECO:0007669"/>
    <property type="project" value="UniProtKB-SubCell"/>
</dbReference>
<dbReference type="PANTHER" id="PTHR43370">
    <property type="entry name" value="SUGAR ABC TRANSPORTER INTEGRAL MEMBRANE PROTEIN-RELATED"/>
    <property type="match status" value="1"/>
</dbReference>
<dbReference type="CDD" id="cd06580">
    <property type="entry name" value="TM_PBP1_transp_TpRbsC_like"/>
    <property type="match status" value="1"/>
</dbReference>
<dbReference type="AlphaFoldDB" id="A0A229RAJ5"/>
<feature type="transmembrane region" description="Helical" evidence="6">
    <location>
        <begin position="254"/>
        <end position="272"/>
    </location>
</feature>
<feature type="transmembrane region" description="Helical" evidence="6">
    <location>
        <begin position="14"/>
        <end position="34"/>
    </location>
</feature>
<evidence type="ECO:0000256" key="3">
    <source>
        <dbReference type="ARBA" id="ARBA00022692"/>
    </source>
</evidence>
<protein>
    <submittedName>
        <fullName evidence="7">ABC transporter permease</fullName>
    </submittedName>
</protein>
<name>A0A229RAJ5_AMYAL</name>
<comment type="subcellular location">
    <subcellularLocation>
        <location evidence="1">Cell membrane</location>
        <topology evidence="1">Multi-pass membrane protein</topology>
    </subcellularLocation>
</comment>
<keyword evidence="2" id="KW-1003">Cell membrane</keyword>
<feature type="transmembrane region" description="Helical" evidence="6">
    <location>
        <begin position="46"/>
        <end position="65"/>
    </location>
</feature>
<evidence type="ECO:0000313" key="7">
    <source>
        <dbReference type="EMBL" id="OXM43444.1"/>
    </source>
</evidence>
<evidence type="ECO:0000256" key="1">
    <source>
        <dbReference type="ARBA" id="ARBA00004651"/>
    </source>
</evidence>
<evidence type="ECO:0000313" key="8">
    <source>
        <dbReference type="Proteomes" id="UP000215563"/>
    </source>
</evidence>
<keyword evidence="5 6" id="KW-0472">Membrane</keyword>
<dbReference type="Proteomes" id="UP000215563">
    <property type="component" value="Unassembled WGS sequence"/>
</dbReference>
<evidence type="ECO:0000256" key="4">
    <source>
        <dbReference type="ARBA" id="ARBA00022989"/>
    </source>
</evidence>
<feature type="transmembrane region" description="Helical" evidence="6">
    <location>
        <begin position="278"/>
        <end position="297"/>
    </location>
</feature>
<feature type="transmembrane region" description="Helical" evidence="6">
    <location>
        <begin position="146"/>
        <end position="172"/>
    </location>
</feature>
<accession>A0A229RAJ5</accession>